<dbReference type="EMBL" id="JAIWYP010000011">
    <property type="protein sequence ID" value="KAH3738292.1"/>
    <property type="molecule type" value="Genomic_DNA"/>
</dbReference>
<gene>
    <name evidence="1" type="ORF">DPMN_044925</name>
</gene>
<reference evidence="1" key="2">
    <citation type="submission" date="2020-11" db="EMBL/GenBank/DDBJ databases">
        <authorList>
            <person name="McCartney M.A."/>
            <person name="Auch B."/>
            <person name="Kono T."/>
            <person name="Mallez S."/>
            <person name="Becker A."/>
            <person name="Gohl D.M."/>
            <person name="Silverstein K.A.T."/>
            <person name="Koren S."/>
            <person name="Bechman K.B."/>
            <person name="Herman A."/>
            <person name="Abrahante J.E."/>
            <person name="Garbe J."/>
        </authorList>
    </citation>
    <scope>NUCLEOTIDE SEQUENCE</scope>
    <source>
        <strain evidence="1">Duluth1</strain>
        <tissue evidence="1">Whole animal</tissue>
    </source>
</reference>
<name>A0A9D4HZE0_DREPO</name>
<proteinExistence type="predicted"/>
<evidence type="ECO:0000313" key="2">
    <source>
        <dbReference type="Proteomes" id="UP000828390"/>
    </source>
</evidence>
<protein>
    <submittedName>
        <fullName evidence="1">Uncharacterized protein</fullName>
    </submittedName>
</protein>
<evidence type="ECO:0000313" key="1">
    <source>
        <dbReference type="EMBL" id="KAH3738292.1"/>
    </source>
</evidence>
<dbReference type="AlphaFoldDB" id="A0A9D4HZE0"/>
<organism evidence="1 2">
    <name type="scientific">Dreissena polymorpha</name>
    <name type="common">Zebra mussel</name>
    <name type="synonym">Mytilus polymorpha</name>
    <dbReference type="NCBI Taxonomy" id="45954"/>
    <lineage>
        <taxon>Eukaryota</taxon>
        <taxon>Metazoa</taxon>
        <taxon>Spiralia</taxon>
        <taxon>Lophotrochozoa</taxon>
        <taxon>Mollusca</taxon>
        <taxon>Bivalvia</taxon>
        <taxon>Autobranchia</taxon>
        <taxon>Heteroconchia</taxon>
        <taxon>Euheterodonta</taxon>
        <taxon>Imparidentia</taxon>
        <taxon>Neoheterodontei</taxon>
        <taxon>Myida</taxon>
        <taxon>Dreissenoidea</taxon>
        <taxon>Dreissenidae</taxon>
        <taxon>Dreissena</taxon>
    </lineage>
</organism>
<comment type="caution">
    <text evidence="1">The sequence shown here is derived from an EMBL/GenBank/DDBJ whole genome shotgun (WGS) entry which is preliminary data.</text>
</comment>
<keyword evidence="2" id="KW-1185">Reference proteome</keyword>
<reference evidence="1" key="1">
    <citation type="journal article" date="2019" name="bioRxiv">
        <title>The Genome of the Zebra Mussel, Dreissena polymorpha: A Resource for Invasive Species Research.</title>
        <authorList>
            <person name="McCartney M.A."/>
            <person name="Auch B."/>
            <person name="Kono T."/>
            <person name="Mallez S."/>
            <person name="Zhang Y."/>
            <person name="Obille A."/>
            <person name="Becker A."/>
            <person name="Abrahante J.E."/>
            <person name="Garbe J."/>
            <person name="Badalamenti J.P."/>
            <person name="Herman A."/>
            <person name="Mangelson H."/>
            <person name="Liachko I."/>
            <person name="Sullivan S."/>
            <person name="Sone E.D."/>
            <person name="Koren S."/>
            <person name="Silverstein K.A.T."/>
            <person name="Beckman K.B."/>
            <person name="Gohl D.M."/>
        </authorList>
    </citation>
    <scope>NUCLEOTIDE SEQUENCE</scope>
    <source>
        <strain evidence="1">Duluth1</strain>
        <tissue evidence="1">Whole animal</tissue>
    </source>
</reference>
<sequence>MIWLIVTFTVGFYTISRFGLRKQQILFDDVTTKQNQIWARKNKIADEEYALKKQKEREEKERHSS</sequence>
<accession>A0A9D4HZE0</accession>
<dbReference type="Proteomes" id="UP000828390">
    <property type="component" value="Unassembled WGS sequence"/>
</dbReference>